<keyword evidence="2" id="KW-0413">Isomerase</keyword>
<evidence type="ECO:0000313" key="3">
    <source>
        <dbReference type="Proteomes" id="UP000024001"/>
    </source>
</evidence>
<organism evidence="2 3">
    <name type="scientific">Microbacterium oleivorans</name>
    <dbReference type="NCBI Taxonomy" id="273677"/>
    <lineage>
        <taxon>Bacteria</taxon>
        <taxon>Bacillati</taxon>
        <taxon>Actinomycetota</taxon>
        <taxon>Actinomycetes</taxon>
        <taxon>Micrococcales</taxon>
        <taxon>Microbacteriaceae</taxon>
        <taxon>Microbacterium</taxon>
    </lineage>
</organism>
<accession>A0A031FR48</accession>
<dbReference type="InterPro" id="IPR007569">
    <property type="entry name" value="DUF559"/>
</dbReference>
<evidence type="ECO:0000313" key="2">
    <source>
        <dbReference type="EMBL" id="EZP26100.1"/>
    </source>
</evidence>
<dbReference type="Gene3D" id="3.40.960.10">
    <property type="entry name" value="VSR Endonuclease"/>
    <property type="match status" value="1"/>
</dbReference>
<feature type="domain" description="DUF559" evidence="1">
    <location>
        <begin position="225"/>
        <end position="278"/>
    </location>
</feature>
<proteinExistence type="predicted"/>
<name>A0A031FR48_9MICO</name>
<dbReference type="OrthoDB" id="2594539at2"/>
<dbReference type="Pfam" id="PF04480">
    <property type="entry name" value="DUF559"/>
    <property type="match status" value="1"/>
</dbReference>
<dbReference type="Proteomes" id="UP000024001">
    <property type="component" value="Unassembled WGS sequence"/>
</dbReference>
<gene>
    <name evidence="2" type="ORF">BW34_02432</name>
</gene>
<comment type="caution">
    <text evidence="2">The sequence shown here is derived from an EMBL/GenBank/DDBJ whole genome shotgun (WGS) entry which is preliminary data.</text>
</comment>
<dbReference type="EMBL" id="JFYO01000007">
    <property type="protein sequence ID" value="EZP26100.1"/>
    <property type="molecule type" value="Genomic_DNA"/>
</dbReference>
<dbReference type="eggNOG" id="COG2852">
    <property type="taxonomic scope" value="Bacteria"/>
</dbReference>
<dbReference type="GO" id="GO:0016853">
    <property type="term" value="F:isomerase activity"/>
    <property type="evidence" value="ECO:0007669"/>
    <property type="project" value="UniProtKB-KW"/>
</dbReference>
<sequence>MWESERRAFRQRAADVLATPVVSTAQLRAEGVSKRAIAAAIREGRLIRARRDNYLAAGTDPALVAAVEAGGVLSCVSALRLLGVFVLDGGGLHVLVPPHSTRLKPSADKRIVRHWLPSSDGPFPRRACAHPIDTLAHAVRRQPPRAAVASLDSSLHTGLIRPSDVTEVFALLPKRFATLVPLLDGRAESGPETLARLLIRGITRDVDLQVRIDGVGRVDLLVNGWLVIECDSEAHHLGSEAYRFDRTRDLALAERGYTVLRLTAADIMWRPERVASAVRGLLRSRRRV</sequence>
<protein>
    <submittedName>
        <fullName evidence="2">DNA topoisomerase I</fullName>
    </submittedName>
</protein>
<reference evidence="2 3" key="1">
    <citation type="submission" date="2014-03" db="EMBL/GenBank/DDBJ databases">
        <title>Draft Genome Sequences of 13 Willow Endophytes.</title>
        <authorList>
            <person name="Gan H.Y."/>
            <person name="Gan H.M."/>
            <person name="Savka M.A."/>
            <person name="Hudson A.O."/>
        </authorList>
    </citation>
    <scope>NUCLEOTIDE SEQUENCE [LARGE SCALE GENOMIC DNA]</scope>
    <source>
        <strain evidence="2 3">RIT293</strain>
    </source>
</reference>
<keyword evidence="3" id="KW-1185">Reference proteome</keyword>
<evidence type="ECO:0000259" key="1">
    <source>
        <dbReference type="Pfam" id="PF04480"/>
    </source>
</evidence>
<dbReference type="AlphaFoldDB" id="A0A031FR48"/>
<dbReference type="PATRIC" id="fig|273677.3.peg.2413"/>